<name>A0ABT6NBD2_9FIRM</name>
<evidence type="ECO:0000256" key="3">
    <source>
        <dbReference type="SAM" id="Phobius"/>
    </source>
</evidence>
<feature type="transmembrane region" description="Helical" evidence="3">
    <location>
        <begin position="105"/>
        <end position="123"/>
    </location>
</feature>
<evidence type="ECO:0000313" key="5">
    <source>
        <dbReference type="Proteomes" id="UP001158045"/>
    </source>
</evidence>
<dbReference type="EMBL" id="JARYZI010000003">
    <property type="protein sequence ID" value="MDH8677727.1"/>
    <property type="molecule type" value="Genomic_DNA"/>
</dbReference>
<keyword evidence="3" id="KW-0812">Transmembrane</keyword>
<dbReference type="InterPro" id="IPR001927">
    <property type="entry name" value="Na/Gal_symport"/>
</dbReference>
<feature type="transmembrane region" description="Helical" evidence="3">
    <location>
        <begin position="258"/>
        <end position="278"/>
    </location>
</feature>
<feature type="transmembrane region" description="Helical" evidence="3">
    <location>
        <begin position="177"/>
        <end position="196"/>
    </location>
</feature>
<evidence type="ECO:0000256" key="2">
    <source>
        <dbReference type="ARBA" id="ARBA00022847"/>
    </source>
</evidence>
<feature type="transmembrane region" description="Helical" evidence="3">
    <location>
        <begin position="144"/>
        <end position="165"/>
    </location>
</feature>
<feature type="transmembrane region" description="Helical" evidence="3">
    <location>
        <begin position="401"/>
        <end position="421"/>
    </location>
</feature>
<keyword evidence="2" id="KW-0769">Symport</keyword>
<evidence type="ECO:0000313" key="4">
    <source>
        <dbReference type="EMBL" id="MDH8677727.1"/>
    </source>
</evidence>
<evidence type="ECO:0000256" key="1">
    <source>
        <dbReference type="ARBA" id="ARBA00022448"/>
    </source>
</evidence>
<feature type="transmembrane region" description="Helical" evidence="3">
    <location>
        <begin position="358"/>
        <end position="381"/>
    </location>
</feature>
<comment type="caution">
    <text evidence="4">The sequence shown here is derived from an EMBL/GenBank/DDBJ whole genome shotgun (WGS) entry which is preliminary data.</text>
</comment>
<keyword evidence="5" id="KW-1185">Reference proteome</keyword>
<organism evidence="4 5">
    <name type="scientific">Fusibacter bizertensis</name>
    <dbReference type="NCBI Taxonomy" id="1488331"/>
    <lineage>
        <taxon>Bacteria</taxon>
        <taxon>Bacillati</taxon>
        <taxon>Bacillota</taxon>
        <taxon>Clostridia</taxon>
        <taxon>Eubacteriales</taxon>
        <taxon>Eubacteriales Family XII. Incertae Sedis</taxon>
        <taxon>Fusibacter</taxon>
    </lineage>
</organism>
<dbReference type="PANTHER" id="PTHR11328">
    <property type="entry name" value="MAJOR FACILITATOR SUPERFAMILY DOMAIN-CONTAINING PROTEIN"/>
    <property type="match status" value="1"/>
</dbReference>
<feature type="transmembrane region" description="Helical" evidence="3">
    <location>
        <begin position="225"/>
        <end position="252"/>
    </location>
</feature>
<reference evidence="4 5" key="1">
    <citation type="submission" date="2023-04" db="EMBL/GenBank/DDBJ databases">
        <title>Fusibacter bizertensis strain WBS, isolated from littoral bottom sediments of the Arctic seas - biochemical and genomic analysis.</title>
        <authorList>
            <person name="Brioukhanov A.L."/>
        </authorList>
    </citation>
    <scope>NUCLEOTIDE SEQUENCE [LARGE SCALE GENOMIC DNA]</scope>
    <source>
        <strain evidence="4 5">WBS</strain>
    </source>
</reference>
<feature type="transmembrane region" description="Helical" evidence="3">
    <location>
        <begin position="290"/>
        <end position="308"/>
    </location>
</feature>
<dbReference type="Gene3D" id="1.20.1250.20">
    <property type="entry name" value="MFS general substrate transporter like domains"/>
    <property type="match status" value="1"/>
</dbReference>
<dbReference type="SUPFAM" id="SSF103473">
    <property type="entry name" value="MFS general substrate transporter"/>
    <property type="match status" value="1"/>
</dbReference>
<dbReference type="Pfam" id="PF13347">
    <property type="entry name" value="MFS_2"/>
    <property type="match status" value="1"/>
</dbReference>
<keyword evidence="1" id="KW-0813">Transport</keyword>
<feature type="transmembrane region" description="Helical" evidence="3">
    <location>
        <begin position="7"/>
        <end position="28"/>
    </location>
</feature>
<feature type="transmembrane region" description="Helical" evidence="3">
    <location>
        <begin position="34"/>
        <end position="53"/>
    </location>
</feature>
<accession>A0ABT6NBD2</accession>
<keyword evidence="3" id="KW-1133">Transmembrane helix</keyword>
<dbReference type="InterPro" id="IPR039672">
    <property type="entry name" value="MFS_2"/>
</dbReference>
<dbReference type="NCBIfam" id="TIGR00792">
    <property type="entry name" value="gph"/>
    <property type="match status" value="1"/>
</dbReference>
<gene>
    <name evidence="4" type="ORF">QE109_06190</name>
</gene>
<dbReference type="CDD" id="cd17332">
    <property type="entry name" value="MFS_MelB_like"/>
    <property type="match status" value="1"/>
</dbReference>
<dbReference type="InterPro" id="IPR036259">
    <property type="entry name" value="MFS_trans_sf"/>
</dbReference>
<dbReference type="Proteomes" id="UP001158045">
    <property type="component" value="Unassembled WGS sequence"/>
</dbReference>
<sequence length="448" mass="49748">MKTKERVFYGAGALGKDLVYGFVAGYILFFLNDIMGIDALFLGTLFLFARAFDAFNDPIMGMIVENTRSKFGKFRPWILIGTILNASVIVLLFTVPDLSPQMLKLYVSALYILWGITYTLMDIPYWSMIPALSIDQKERENTAVVARVCAGIGFTLITVGTVPLVKLLGAGNDQKGYSLVAIGISVIFVLLIGLMVNNVKEHISVEQEKLTIKGLFHLLIQNDQLLVVMITVVCFNISMYITTTLGIYFFKYDVKNEVLYSVFAGVAGIAQILAMLSFPLLSRFLTRKKIFGLSVIASTMGYLGLYLAGQLGFFSIPFLFGSGFFIFVGLGLMNILTTAMLADTVEYGEWKLGIRSESVVFSVQTFVVKSASALSAFIVGIGLNVINFQRDQVQTLSTLNGLRFLMFLLPIFGLMASLFVYMKMYKIDSAFYARIVSEIKLKNNLEEV</sequence>
<dbReference type="RefSeq" id="WP_281093548.1">
    <property type="nucleotide sequence ID" value="NZ_JARYZI010000003.1"/>
</dbReference>
<proteinExistence type="predicted"/>
<feature type="transmembrane region" description="Helical" evidence="3">
    <location>
        <begin position="314"/>
        <end position="337"/>
    </location>
</feature>
<feature type="transmembrane region" description="Helical" evidence="3">
    <location>
        <begin position="74"/>
        <end position="93"/>
    </location>
</feature>
<dbReference type="PANTHER" id="PTHR11328:SF36">
    <property type="entry name" value="MELIBIOSE PERMEASE"/>
    <property type="match status" value="1"/>
</dbReference>
<keyword evidence="3" id="KW-0472">Membrane</keyword>
<protein>
    <submittedName>
        <fullName evidence="4">Glycoside-pentoside-hexuronide (GPH):cation symporter</fullName>
    </submittedName>
</protein>